<name>A0A8R2RAD4_BOMMO</name>
<dbReference type="PANTHER" id="PTHR12287">
    <property type="entry name" value="EPIDERMAL GROWTH FACTOR RECEPTOR KINASE SUBSTRATE EPS8-RELATED PROTEIN"/>
    <property type="match status" value="1"/>
</dbReference>
<evidence type="ECO:0000313" key="3">
    <source>
        <dbReference type="EnsemblMetazoa" id="XP_037877346.1"/>
    </source>
</evidence>
<evidence type="ECO:0000259" key="2">
    <source>
        <dbReference type="Pfam" id="PF18016"/>
    </source>
</evidence>
<keyword evidence="4" id="KW-1185">Reference proteome</keyword>
<dbReference type="InterPro" id="IPR041418">
    <property type="entry name" value="SAM_3"/>
</dbReference>
<feature type="region of interest" description="Disordered" evidence="1">
    <location>
        <begin position="1"/>
        <end position="65"/>
    </location>
</feature>
<feature type="compositionally biased region" description="Polar residues" evidence="1">
    <location>
        <begin position="1"/>
        <end position="23"/>
    </location>
</feature>
<reference evidence="3" key="2">
    <citation type="submission" date="2022-06" db="UniProtKB">
        <authorList>
            <consortium name="EnsemblMetazoa"/>
        </authorList>
    </citation>
    <scope>IDENTIFICATION</scope>
    <source>
        <strain evidence="3">p50T (Dazao)</strain>
    </source>
</reference>
<dbReference type="GO" id="GO:0035023">
    <property type="term" value="P:regulation of Rho protein signal transduction"/>
    <property type="evidence" value="ECO:0007669"/>
    <property type="project" value="TreeGrafter"/>
</dbReference>
<dbReference type="InterPro" id="IPR039801">
    <property type="entry name" value="EPS8-like"/>
</dbReference>
<dbReference type="GO" id="GO:0005886">
    <property type="term" value="C:plasma membrane"/>
    <property type="evidence" value="ECO:0007669"/>
    <property type="project" value="TreeGrafter"/>
</dbReference>
<dbReference type="GO" id="GO:0007266">
    <property type="term" value="P:Rho protein signal transduction"/>
    <property type="evidence" value="ECO:0007669"/>
    <property type="project" value="TreeGrafter"/>
</dbReference>
<evidence type="ECO:0000313" key="4">
    <source>
        <dbReference type="Proteomes" id="UP000005204"/>
    </source>
</evidence>
<evidence type="ECO:0000256" key="1">
    <source>
        <dbReference type="SAM" id="MobiDB-lite"/>
    </source>
</evidence>
<proteinExistence type="predicted"/>
<organism evidence="3 4">
    <name type="scientific">Bombyx mori</name>
    <name type="common">Silk moth</name>
    <dbReference type="NCBI Taxonomy" id="7091"/>
    <lineage>
        <taxon>Eukaryota</taxon>
        <taxon>Metazoa</taxon>
        <taxon>Ecdysozoa</taxon>
        <taxon>Arthropoda</taxon>
        <taxon>Hexapoda</taxon>
        <taxon>Insecta</taxon>
        <taxon>Pterygota</taxon>
        <taxon>Neoptera</taxon>
        <taxon>Endopterygota</taxon>
        <taxon>Lepidoptera</taxon>
        <taxon>Glossata</taxon>
        <taxon>Ditrysia</taxon>
        <taxon>Bombycoidea</taxon>
        <taxon>Bombycidae</taxon>
        <taxon>Bombycinae</taxon>
        <taxon>Bombyx</taxon>
    </lineage>
</organism>
<dbReference type="Proteomes" id="UP000005204">
    <property type="component" value="Unassembled WGS sequence"/>
</dbReference>
<dbReference type="Pfam" id="PF18016">
    <property type="entry name" value="SAM_3"/>
    <property type="match status" value="1"/>
</dbReference>
<protein>
    <recommendedName>
        <fullName evidence="2">SAM domain-containing protein</fullName>
    </recommendedName>
</protein>
<dbReference type="InterPro" id="IPR013761">
    <property type="entry name" value="SAM/pointed_sf"/>
</dbReference>
<dbReference type="EnsemblMetazoa" id="XM_038021418.1">
    <property type="protein sequence ID" value="XP_037877346.1"/>
    <property type="gene ID" value="LOC119630873"/>
</dbReference>
<dbReference type="PANTHER" id="PTHR12287:SF23">
    <property type="entry name" value="AROUSER, ISOFORM A-RELATED"/>
    <property type="match status" value="1"/>
</dbReference>
<feature type="compositionally biased region" description="Polar residues" evidence="1">
    <location>
        <begin position="55"/>
        <end position="65"/>
    </location>
</feature>
<feature type="domain" description="SAM" evidence="2">
    <location>
        <begin position="92"/>
        <end position="123"/>
    </location>
</feature>
<feature type="compositionally biased region" description="Pro residues" evidence="1">
    <location>
        <begin position="35"/>
        <end position="50"/>
    </location>
</feature>
<dbReference type="AlphaFoldDB" id="A0A8R2RAD4"/>
<dbReference type="GO" id="GO:0003779">
    <property type="term" value="F:actin binding"/>
    <property type="evidence" value="ECO:0007669"/>
    <property type="project" value="TreeGrafter"/>
</dbReference>
<accession>A0A8R2RAD4</accession>
<dbReference type="Gene3D" id="1.10.150.50">
    <property type="entry name" value="Transcription Factor, Ets-1"/>
    <property type="match status" value="1"/>
</dbReference>
<reference evidence="4" key="1">
    <citation type="journal article" date="2008" name="Insect Biochem. Mol. Biol.">
        <title>The genome of a lepidopteran model insect, the silkworm Bombyx mori.</title>
        <authorList>
            <consortium name="International Silkworm Genome Consortium"/>
        </authorList>
    </citation>
    <scope>NUCLEOTIDE SEQUENCE [LARGE SCALE GENOMIC DNA]</scope>
    <source>
        <strain evidence="4">p50T</strain>
    </source>
</reference>
<sequence length="186" mass="21125">MSNKQVTTVSRKSSHVTNDSQRNQRQRLRRCSTAPAPPPPPPEPPSPPPIKSDTLKSTKSIMSTGGSLHDELKLVLPQIQQRRNKLDIKKTPDIFIDQKSNPDEVVEWLEAKGFSNAAQRQLRMSDTSYSRCPDLSWRGHWARMRGNDLQDDLGIRASEHPEESTRESRSLMMEYLPGIDEDASYC</sequence>